<dbReference type="GO" id="GO:0098588">
    <property type="term" value="C:bounding membrane of organelle"/>
    <property type="evidence" value="ECO:0007669"/>
    <property type="project" value="UniProtKB-ARBA"/>
</dbReference>
<dbReference type="EMBL" id="WNYA01000004">
    <property type="protein sequence ID" value="KAG8577469.1"/>
    <property type="molecule type" value="Genomic_DNA"/>
</dbReference>
<keyword evidence="4 6" id="KW-1133">Transmembrane helix</keyword>
<dbReference type="InterPro" id="IPR046755">
    <property type="entry name" value="VAS1_LD"/>
</dbReference>
<dbReference type="Pfam" id="PF05827">
    <property type="entry name" value="VAS1_LD"/>
    <property type="match status" value="1"/>
</dbReference>
<dbReference type="PANTHER" id="PTHR12471:SF6">
    <property type="entry name" value="ATPASE H+ TRANSPORTING ACCESSORY PROTEIN 1"/>
    <property type="match status" value="1"/>
</dbReference>
<dbReference type="FunFam" id="2.40.160.110:FF:000003">
    <property type="entry name" value="ATPase H+ transporting accessory protein 1"/>
    <property type="match status" value="1"/>
</dbReference>
<accession>A0AAV7BYL6</accession>
<keyword evidence="10" id="KW-1185">Reference proteome</keyword>
<keyword evidence="3 6" id="KW-0812">Transmembrane</keyword>
<evidence type="ECO:0000313" key="9">
    <source>
        <dbReference type="EMBL" id="KAG8577469.1"/>
    </source>
</evidence>
<dbReference type="GO" id="GO:0030641">
    <property type="term" value="P:regulation of cellular pH"/>
    <property type="evidence" value="ECO:0007669"/>
    <property type="project" value="TreeGrafter"/>
</dbReference>
<evidence type="ECO:0000256" key="6">
    <source>
        <dbReference type="SAM" id="Phobius"/>
    </source>
</evidence>
<proteinExistence type="inferred from homology"/>
<dbReference type="InterPro" id="IPR008388">
    <property type="entry name" value="Ac45_acc_su"/>
</dbReference>
<protein>
    <recommendedName>
        <fullName evidence="11">V-type proton ATPase subunit S1</fullName>
    </recommendedName>
</protein>
<evidence type="ECO:0008006" key="11">
    <source>
        <dbReference type="Google" id="ProtNLM"/>
    </source>
</evidence>
<evidence type="ECO:0000256" key="4">
    <source>
        <dbReference type="ARBA" id="ARBA00022989"/>
    </source>
</evidence>
<comment type="subcellular location">
    <subcellularLocation>
        <location evidence="1">Membrane</location>
        <topology evidence="1">Single-pass membrane protein</topology>
    </subcellularLocation>
</comment>
<keyword evidence="5 6" id="KW-0472">Membrane</keyword>
<reference evidence="9" key="1">
    <citation type="thesis" date="2020" institute="ProQuest LLC" country="789 East Eisenhower Parkway, Ann Arbor, MI, USA">
        <title>Comparative Genomics and Chromosome Evolution.</title>
        <authorList>
            <person name="Mudd A.B."/>
        </authorList>
    </citation>
    <scope>NUCLEOTIDE SEQUENCE</scope>
    <source>
        <strain evidence="9">237g6f4</strain>
        <tissue evidence="9">Blood</tissue>
    </source>
</reference>
<feature type="domain" description="V-type proton ATPase subunit S1 luminal" evidence="7">
    <location>
        <begin position="258"/>
        <end position="405"/>
    </location>
</feature>
<evidence type="ECO:0000259" key="8">
    <source>
        <dbReference type="Pfam" id="PF20520"/>
    </source>
</evidence>
<feature type="transmembrane region" description="Helical" evidence="6">
    <location>
        <begin position="425"/>
        <end position="445"/>
    </location>
</feature>
<organism evidence="9 10">
    <name type="scientific">Engystomops pustulosus</name>
    <name type="common">Tungara frog</name>
    <name type="synonym">Physalaemus pustulosus</name>
    <dbReference type="NCBI Taxonomy" id="76066"/>
    <lineage>
        <taxon>Eukaryota</taxon>
        <taxon>Metazoa</taxon>
        <taxon>Chordata</taxon>
        <taxon>Craniata</taxon>
        <taxon>Vertebrata</taxon>
        <taxon>Euteleostomi</taxon>
        <taxon>Amphibia</taxon>
        <taxon>Batrachia</taxon>
        <taxon>Anura</taxon>
        <taxon>Neobatrachia</taxon>
        <taxon>Hyloidea</taxon>
        <taxon>Leptodactylidae</taxon>
        <taxon>Leiuperinae</taxon>
        <taxon>Engystomops</taxon>
    </lineage>
</organism>
<comment type="similarity">
    <text evidence="2">Belongs to the vacuolar ATPase subunit S1 family.</text>
</comment>
<dbReference type="AlphaFoldDB" id="A0AAV7BYL6"/>
<sequence length="470" mass="52811">MTYLALRDHSSSSFLPADMQLLSWLLLLFCICASGVNSLSHVPVLLWSTESSAWSLAPIVNAGHITSGHEFYKLLEEDAPKPKLIVMFLQDTLSIDDFTYYSTVYGNENPLQNVQHILDTSPSSLILPSVDKKTVGNLPNYLKKQDDWNIVDVDHLNVSSLEMNKDKPNLIIIRLQSIPRSNEKSAAKVFGENDKHIGRITRKLKNHGFHFTAIYTGVKPSKVVKSFDMVYKTGRELLATDSTVSYTPLNVTNGSDVSCILIYATQFIITVNKSLELDLTNITFEVPSVDTSSSECSASNTTLSLVYSLSEKDLNSLEIRFFMTNMFYTGSARNWFKLESVMLIPNKDILRNATFSTSYASAPAEYSYHCQQVGTSSMYGERLIPTNTEANNWEIFISEFQIQGFNIENNIFSYASDCTTFFTPAIWMGLVSTIILLWILSYGIFMIMQLTTNDKFDDPKSQPLSVPQGE</sequence>
<evidence type="ECO:0000256" key="2">
    <source>
        <dbReference type="ARBA" id="ARBA00009037"/>
    </source>
</evidence>
<dbReference type="GO" id="GO:0001671">
    <property type="term" value="F:ATPase activator activity"/>
    <property type="evidence" value="ECO:0007669"/>
    <property type="project" value="TreeGrafter"/>
</dbReference>
<evidence type="ECO:0000256" key="3">
    <source>
        <dbReference type="ARBA" id="ARBA00022692"/>
    </source>
</evidence>
<evidence type="ECO:0000313" key="10">
    <source>
        <dbReference type="Proteomes" id="UP000824782"/>
    </source>
</evidence>
<dbReference type="InterPro" id="IPR046756">
    <property type="entry name" value="VAS1/VOA1_TM"/>
</dbReference>
<dbReference type="Gene3D" id="2.40.160.110">
    <property type="match status" value="1"/>
</dbReference>
<dbReference type="GO" id="GO:0033176">
    <property type="term" value="C:proton-transporting V-type ATPase complex"/>
    <property type="evidence" value="ECO:0007669"/>
    <property type="project" value="TreeGrafter"/>
</dbReference>
<evidence type="ECO:0000256" key="5">
    <source>
        <dbReference type="ARBA" id="ARBA00023136"/>
    </source>
</evidence>
<gene>
    <name evidence="9" type="ORF">GDO81_010191</name>
</gene>
<dbReference type="GO" id="GO:0030659">
    <property type="term" value="C:cytoplasmic vesicle membrane"/>
    <property type="evidence" value="ECO:0007669"/>
    <property type="project" value="UniProtKB-ARBA"/>
</dbReference>
<dbReference type="PANTHER" id="PTHR12471">
    <property type="entry name" value="VACUOLAR ATP SYNTHASE SUBUNIT S1"/>
    <property type="match status" value="1"/>
</dbReference>
<comment type="caution">
    <text evidence="9">The sequence shown here is derived from an EMBL/GenBank/DDBJ whole genome shotgun (WGS) entry which is preliminary data.</text>
</comment>
<dbReference type="Proteomes" id="UP000824782">
    <property type="component" value="Unassembled WGS sequence"/>
</dbReference>
<dbReference type="GO" id="GO:0012505">
    <property type="term" value="C:endomembrane system"/>
    <property type="evidence" value="ECO:0007669"/>
    <property type="project" value="UniProtKB-ARBA"/>
</dbReference>
<evidence type="ECO:0000256" key="1">
    <source>
        <dbReference type="ARBA" id="ARBA00004167"/>
    </source>
</evidence>
<name>A0AAV7BYL6_ENGPU</name>
<evidence type="ECO:0000259" key="7">
    <source>
        <dbReference type="Pfam" id="PF05827"/>
    </source>
</evidence>
<dbReference type="Pfam" id="PF20520">
    <property type="entry name" value="Ac45-VOA1_TM"/>
    <property type="match status" value="1"/>
</dbReference>
<feature type="domain" description="V-type proton ATPase subunit S1/VOA1 transmembrane" evidence="8">
    <location>
        <begin position="420"/>
        <end position="458"/>
    </location>
</feature>